<keyword evidence="3" id="KW-1185">Reference proteome</keyword>
<feature type="region of interest" description="Disordered" evidence="1">
    <location>
        <begin position="339"/>
        <end position="366"/>
    </location>
</feature>
<protein>
    <recommendedName>
        <fullName evidence="4">Reverse transcriptase domain-containing protein</fullName>
    </recommendedName>
</protein>
<evidence type="ECO:0008006" key="4">
    <source>
        <dbReference type="Google" id="ProtNLM"/>
    </source>
</evidence>
<dbReference type="EMBL" id="LSRX01000371">
    <property type="protein sequence ID" value="OLP99172.1"/>
    <property type="molecule type" value="Genomic_DNA"/>
</dbReference>
<dbReference type="Proteomes" id="UP000186817">
    <property type="component" value="Unassembled WGS sequence"/>
</dbReference>
<dbReference type="OrthoDB" id="439828at2759"/>
<organism evidence="2 3">
    <name type="scientific">Symbiodinium microadriaticum</name>
    <name type="common">Dinoflagellate</name>
    <name type="synonym">Zooxanthella microadriatica</name>
    <dbReference type="NCBI Taxonomy" id="2951"/>
    <lineage>
        <taxon>Eukaryota</taxon>
        <taxon>Sar</taxon>
        <taxon>Alveolata</taxon>
        <taxon>Dinophyceae</taxon>
        <taxon>Suessiales</taxon>
        <taxon>Symbiodiniaceae</taxon>
        <taxon>Symbiodinium</taxon>
    </lineage>
</organism>
<evidence type="ECO:0000313" key="2">
    <source>
        <dbReference type="EMBL" id="OLP99172.1"/>
    </source>
</evidence>
<evidence type="ECO:0000256" key="1">
    <source>
        <dbReference type="SAM" id="MobiDB-lite"/>
    </source>
</evidence>
<feature type="compositionally biased region" description="Acidic residues" evidence="1">
    <location>
        <begin position="1002"/>
        <end position="1013"/>
    </location>
</feature>
<proteinExistence type="predicted"/>
<accession>A0A1Q9DVI0</accession>
<reference evidence="2 3" key="1">
    <citation type="submission" date="2016-02" db="EMBL/GenBank/DDBJ databases">
        <title>Genome analysis of coral dinoflagellate symbionts highlights evolutionary adaptations to a symbiotic lifestyle.</title>
        <authorList>
            <person name="Aranda M."/>
            <person name="Li Y."/>
            <person name="Liew Y.J."/>
            <person name="Baumgarten S."/>
            <person name="Simakov O."/>
            <person name="Wilson M."/>
            <person name="Piel J."/>
            <person name="Ashoor H."/>
            <person name="Bougouffa S."/>
            <person name="Bajic V.B."/>
            <person name="Ryu T."/>
            <person name="Ravasi T."/>
            <person name="Bayer T."/>
            <person name="Micklem G."/>
            <person name="Kim H."/>
            <person name="Bhak J."/>
            <person name="Lajeunesse T.C."/>
            <person name="Voolstra C.R."/>
        </authorList>
    </citation>
    <scope>NUCLEOTIDE SEQUENCE [LARGE SCALE GENOMIC DNA]</scope>
    <source>
        <strain evidence="2 3">CCMP2467</strain>
    </source>
</reference>
<feature type="compositionally biased region" description="Polar residues" evidence="1">
    <location>
        <begin position="208"/>
        <end position="222"/>
    </location>
</feature>
<gene>
    <name evidence="2" type="ORF">AK812_SmicGene18266</name>
</gene>
<feature type="region of interest" description="Disordered" evidence="1">
    <location>
        <begin position="994"/>
        <end position="1013"/>
    </location>
</feature>
<feature type="region of interest" description="Disordered" evidence="1">
    <location>
        <begin position="203"/>
        <end position="222"/>
    </location>
</feature>
<name>A0A1Q9DVI0_SYMMI</name>
<comment type="caution">
    <text evidence="2">The sequence shown here is derived from an EMBL/GenBank/DDBJ whole genome shotgun (WGS) entry which is preliminary data.</text>
</comment>
<sequence length="2391" mass="260176">MWQSLLSFLAMQHRRIDVCMLDAAAREQIFPGDDEDFDDDLAEELFFGFASGDGITVDHLAFIFKYTSWLDLVVGPLQVKLNQYPTGCGKGHDTAVLGAWLLHEISSVDEAAVNLHWKTLYSHGMWMDRLEEGYGQLAIHCANLGMSADASGTFARAGNTVSRLMPPMVICCTTSLRRMDQSLGPDAAFECVLSPTSRHRVPPLGLHSATTLSSQRAGATSSGTRANASWEATSENAWSPGHPHPCTVEVDGAALRVAELRKHCTYPELARGGPQKLLVLGSEIGGRWNTAAQGFVRDLVGYVCGTVGTRFSARLGIVQAARLSQVGCLPWNGGATQALQEEGGRRAPTQGLRGDAKRSPRGPALAGSPPLAHFLLFATATYDLVSREAMQTAVRESPALSPLLPFARLWYARESIYLWCAGEHSHRICQSEGGEQGDPLVPALFSVALAPALHDLQRELRPTEQVLAYFDDVYMLASPDRSHCFTAVSSPAGAEGVQVAVDSDTTLVSPLTAAGEDTWSTSFSPRATVVLRLAGLHSSNSTATLRSQLSSTKAHRKRPLLPGLPAQVRELRDAYSTVDSHVAESLERELKVLALEHEGIAVEEAKGMYAIVEHCHSCGIHHALSTRHDEEEYLKRAASILEQILQDLSDVVLGSMKLPCKLEVKPRCLSNSYELGQDIWHHGSRVGAFEVYLLVPPVGLKLSRERLRFPGDVVTPEWSPTCGATLELPCGYSVVLLHSKLASNAWLTQDILPRRLADLVPRGIVEMKVVLAGGQLLPDFDIEISFRTPPSRSFSSSAGESVMHFCAQDGLCQVEGVPLKTEMRITVKHPVMETQDLRLVLTRRTARIVLAGDAVVRLWCIDRPGGTAVVMADYVQQNNGVPSSARPLRGQVEQASGESVQIDGVFRLPWRGAMHQFEGVQVLPVDGRNPQASLIFGHNVTNALCCQIPSSGMVRSWMPVKPAQPEEVLFSKPCGVIFAALRDVILKMETNFQDTEGVSDPGEPEPEQEMDPTGDCERFAQLLEQGAGLVSTFIRTASQIWKVDLSEQTRFEAEDVKVLAAAMDDPCYEAIVRIGESVSGSLPTHQLSQELRQSEATNARDSLAKSVAAAYIGAARMKPWFETFCRQVVGATGAEVDEARLVGACGSTRMLQKMVLSPELSPGSGILSCCVRCQSMEEVAKVVTTICEKLQGRADSGVSAIVAHFLDEDGQIRSDSELSDVGSVVIQVVWRGRPSDPLSVAEVRVVNVILQKSLSLTANVANNYLVELQDRFGENGIGNSGDFPDVLPVAAMRRITVKGYHPAVPHHHLQSRNMKDILVRGSFEIAMLCAPEAQLQVVMPESKIPLAAVKVESIDRRQVHTSQGGWCTLALRPGEQKLRLRHDFLGTWREQSINVSSLTPSFQIPMEMELAVWMTPVTVIGQVQAWEYWIGGCGKKPRQDGSEPFCGKVRFSGQELDVDNGALLLRSEPVCELHEPKLPDSPGTEEDPLLGFDLEPPFARRASRTSQCPQTWDPHLLGVRPAAPFPAKAGAALVVKACTICCGQPVVGIQIDVDEQAQSFTDRTGVCMLRDVRDSEPEMKVFASHAAFESGCCQYTVTSHPKSVAELPIFLEPLVRLFTVPGPRGQLALQILAGDGDSVLIPVDAEPFPGTIRNGRGEDMLSSSTGSPEAISLSRVRIAPEVEECPIFCLANSAVELGGYEWLPSKAFPAAGSCTYEELLRLREPRTLGHLRPVVHVKDIDDKTLNLALEDCGTVDDAAVLLRQRLHLNQSINLALAAESPVPETCVDRYACGASLLKGSAKLFSGQQLQIMARLLITVTFGNTKLGAPNVQVALRDSNEAATTDSSGVCELVVPAGRHHVRIDHAMSNEGSDEMEIDVSEVETRLEVSVPACLFVYLQAPDSEIGANAPTNVWLCAHQEHLPLTAWPVAGTVLLSDQSGTLEAPLDGEMLRSVELSNALEGKRKPLTLSLALDLSETGYVWRQKSESLLGTQSSWKRLLEKPMSVGRLFPPITVRAHFYKKTSIMQVAAFDCRTAGKLCEVMAKRFRKAASSLGVFSDQKRISDDNEVPAWTSVDVWALTQTTVLLRAPCCSRGLSGATVCAYFDMERDWQGDVQRSMDASYVPGMVIALGRGVHRWRWKGELMVPDEVHRIEVCHPLLGRREIAVDPRGAQGESVLEIYAEPRVQVYSTPLPDEADGAIVPNAESQEEVWVSVTEPPPEARGSELRGTLLVDGMDGALRLADASPVKLPWRNPRMGDQCPLQRLRVDTGTSKPGPVLAFSRRLSKGSSRSMACVLDSLVAGPVCVGALLPAVLVHMQAVGGRKGWQQLPAPLAECPTTLALRKWLGSRFSRDLDVQAPRSNAEASSARPILSFPIFLSPLALNHGPLRR</sequence>
<evidence type="ECO:0000313" key="3">
    <source>
        <dbReference type="Proteomes" id="UP000186817"/>
    </source>
</evidence>